<dbReference type="EMBL" id="JQDR03003942">
    <property type="protein sequence ID" value="KAA0202274.1"/>
    <property type="molecule type" value="Genomic_DNA"/>
</dbReference>
<feature type="region of interest" description="Disordered" evidence="2">
    <location>
        <begin position="108"/>
        <end position="195"/>
    </location>
</feature>
<gene>
    <name evidence="4" type="ORF">HAZT_HAZT006694</name>
</gene>
<reference evidence="4" key="3">
    <citation type="submission" date="2019-06" db="EMBL/GenBank/DDBJ databases">
        <authorList>
            <person name="Poynton C."/>
            <person name="Hasenbein S."/>
            <person name="Benoit J.B."/>
            <person name="Sepulveda M.S."/>
            <person name="Poelchau M.F."/>
            <person name="Murali S.C."/>
            <person name="Chen S."/>
            <person name="Glastad K.M."/>
            <person name="Werren J.H."/>
            <person name="Vineis J.H."/>
            <person name="Bowen J.L."/>
            <person name="Friedrich M."/>
            <person name="Jones J."/>
            <person name="Robertson H.M."/>
            <person name="Feyereisen R."/>
            <person name="Mechler-Hickson A."/>
            <person name="Mathers N."/>
            <person name="Lee C.E."/>
            <person name="Colbourne J.K."/>
            <person name="Biales A."/>
            <person name="Johnston J.S."/>
            <person name="Wellborn G.A."/>
            <person name="Rosendale A.J."/>
            <person name="Cridge A.G."/>
            <person name="Munoz-Torres M.C."/>
            <person name="Bain P.A."/>
            <person name="Manny A.R."/>
            <person name="Major K.M."/>
            <person name="Lambert F.N."/>
            <person name="Vulpe C.D."/>
            <person name="Tuck P."/>
            <person name="Blalock B.J."/>
            <person name="Lin Y.-Y."/>
            <person name="Smith M.E."/>
            <person name="Ochoa-Acuna H."/>
            <person name="Chen M.-J.M."/>
            <person name="Childers C.P."/>
            <person name="Qu J."/>
            <person name="Dugan S."/>
            <person name="Lee S.L."/>
            <person name="Chao H."/>
            <person name="Dinh H."/>
            <person name="Han Y."/>
            <person name="Doddapaneni H."/>
            <person name="Worley K.C."/>
            <person name="Muzny D.M."/>
            <person name="Gibbs R.A."/>
            <person name="Richards S."/>
        </authorList>
    </citation>
    <scope>NUCLEOTIDE SEQUENCE</scope>
    <source>
        <strain evidence="4">HAZT.00-mixed</strain>
        <tissue evidence="4">Whole organism</tissue>
    </source>
</reference>
<evidence type="ECO:0000259" key="3">
    <source>
        <dbReference type="PROSITE" id="PS50158"/>
    </source>
</evidence>
<evidence type="ECO:0000256" key="2">
    <source>
        <dbReference type="SAM" id="MobiDB-lite"/>
    </source>
</evidence>
<feature type="compositionally biased region" description="Basic and acidic residues" evidence="2">
    <location>
        <begin position="177"/>
        <end position="190"/>
    </location>
</feature>
<dbReference type="OrthoDB" id="6515636at2759"/>
<dbReference type="Gene3D" id="4.10.60.10">
    <property type="entry name" value="Zinc finger, CCHC-type"/>
    <property type="match status" value="1"/>
</dbReference>
<dbReference type="PROSITE" id="PS50158">
    <property type="entry name" value="ZF_CCHC"/>
    <property type="match status" value="1"/>
</dbReference>
<evidence type="ECO:0000313" key="4">
    <source>
        <dbReference type="EMBL" id="KAA0202274.1"/>
    </source>
</evidence>
<dbReference type="InterPro" id="IPR036875">
    <property type="entry name" value="Znf_CCHC_sf"/>
</dbReference>
<dbReference type="AlphaFoldDB" id="A0A6A0HAH1"/>
<evidence type="ECO:0000256" key="1">
    <source>
        <dbReference type="PROSITE-ProRule" id="PRU00047"/>
    </source>
</evidence>
<sequence length="526" mass="58458">MSLDSAFIADGKNLGYEGQDLRDYVGERKAEYRRAEEEEREARRLQANSAPTGPVTNRSFIKLAAYKEGEDVSIYLNTFEKVKEANQWSDSIAVTALLNGFANTKAIHRPSKGASTDACDQRASAWHGSRSRQGGVVQDVPSNKGAASTETDPRKCYSSGSMGHFARHCPEKRKSKYDRQLRDEGPRTKDSNLNVNASLSNPEFNNCLPISHGFCNGKSVRVLRDTGATVVVVRRSLVPEGSISKETARLTFADEHSVNAPKAMIDLKCPHFTGRVEALCLTDIPFDVLLGNIPGATSACGAKASLGAATEEVTGEHAWAVQTRAQRKEEHSRGKLPIPTKVSSMPVQFDLDKLSADDMVRFQSEDASLKSCFRKSEIISTGYPRFVSRNGVLLRLNNRGRRTKDVVQQIVLPTQFRHKVMRLAHDTVLSGHLGTRKTQDRIFNHFYWPGYFDDVRRFCQSCEVCQTKVSSKPARAPLINLPIIDKPFDRVAVDIIGSSSRCCLPTVRFHKSLLDFRPLSFCSVMK</sequence>
<dbReference type="PANTHER" id="PTHR46888">
    <property type="entry name" value="ZINC KNUCKLE DOMAINCONTAINING PROTEIN-RELATED"/>
    <property type="match status" value="1"/>
</dbReference>
<reference evidence="4" key="1">
    <citation type="submission" date="2014-08" db="EMBL/GenBank/DDBJ databases">
        <authorList>
            <person name="Murali S."/>
            <person name="Richards S."/>
            <person name="Bandaranaike D."/>
            <person name="Bellair M."/>
            <person name="Blankenburg K."/>
            <person name="Chao H."/>
            <person name="Dinh H."/>
            <person name="Doddapaneni H."/>
            <person name="Dugan-Rocha S."/>
            <person name="Elkadiri S."/>
            <person name="Gnanaolivu R."/>
            <person name="Hughes D."/>
            <person name="Lee S."/>
            <person name="Li M."/>
            <person name="Ming W."/>
            <person name="Munidasa M."/>
            <person name="Muniz J."/>
            <person name="Nguyen L."/>
            <person name="Osuji N."/>
            <person name="Pu L.-L."/>
            <person name="Puazo M."/>
            <person name="Skinner E."/>
            <person name="Qu C."/>
            <person name="Quiroz J."/>
            <person name="Raj R."/>
            <person name="Weissenberger G."/>
            <person name="Xin Y."/>
            <person name="Zou X."/>
            <person name="Han Y."/>
            <person name="Worley K."/>
            <person name="Muzny D."/>
            <person name="Gibbs R."/>
        </authorList>
    </citation>
    <scope>NUCLEOTIDE SEQUENCE</scope>
    <source>
        <strain evidence="4">HAZT.00-mixed</strain>
        <tissue evidence="4">Whole organism</tissue>
    </source>
</reference>
<keyword evidence="1" id="KW-0862">Zinc</keyword>
<dbReference type="GO" id="GO:0008270">
    <property type="term" value="F:zinc ion binding"/>
    <property type="evidence" value="ECO:0007669"/>
    <property type="project" value="UniProtKB-KW"/>
</dbReference>
<proteinExistence type="predicted"/>
<organism evidence="4">
    <name type="scientific">Hyalella azteca</name>
    <name type="common">Amphipod</name>
    <dbReference type="NCBI Taxonomy" id="294128"/>
    <lineage>
        <taxon>Eukaryota</taxon>
        <taxon>Metazoa</taxon>
        <taxon>Ecdysozoa</taxon>
        <taxon>Arthropoda</taxon>
        <taxon>Crustacea</taxon>
        <taxon>Multicrustacea</taxon>
        <taxon>Malacostraca</taxon>
        <taxon>Eumalacostraca</taxon>
        <taxon>Peracarida</taxon>
        <taxon>Amphipoda</taxon>
        <taxon>Senticaudata</taxon>
        <taxon>Talitrida</taxon>
        <taxon>Talitroidea</taxon>
        <taxon>Hyalellidae</taxon>
        <taxon>Hyalella</taxon>
    </lineage>
</organism>
<accession>A0A6A0HAH1</accession>
<protein>
    <recommendedName>
        <fullName evidence="3">CCHC-type domain-containing protein</fullName>
    </recommendedName>
</protein>
<name>A0A6A0HAH1_HYAAZ</name>
<comment type="caution">
    <text evidence="4">The sequence shown here is derived from an EMBL/GenBank/DDBJ whole genome shotgun (WGS) entry which is preliminary data.</text>
</comment>
<dbReference type="InterPro" id="IPR041588">
    <property type="entry name" value="Integrase_H2C2"/>
</dbReference>
<dbReference type="CDD" id="cd00303">
    <property type="entry name" value="retropepsin_like"/>
    <property type="match status" value="1"/>
</dbReference>
<keyword evidence="1" id="KW-0479">Metal-binding</keyword>
<dbReference type="FunFam" id="1.10.340.70:FF:000001">
    <property type="entry name" value="Retrovirus-related Pol polyprotein from transposon gypsy-like Protein"/>
    <property type="match status" value="1"/>
</dbReference>
<dbReference type="GO" id="GO:0003676">
    <property type="term" value="F:nucleic acid binding"/>
    <property type="evidence" value="ECO:0007669"/>
    <property type="project" value="InterPro"/>
</dbReference>
<reference evidence="4" key="2">
    <citation type="journal article" date="2018" name="Environ. Sci. Technol.">
        <title>The Toxicogenome of Hyalella azteca: A Model for Sediment Ecotoxicology and Evolutionary Toxicology.</title>
        <authorList>
            <person name="Poynton H.C."/>
            <person name="Hasenbein S."/>
            <person name="Benoit J.B."/>
            <person name="Sepulveda M.S."/>
            <person name="Poelchau M.F."/>
            <person name="Hughes D.S.T."/>
            <person name="Murali S.C."/>
            <person name="Chen S."/>
            <person name="Glastad K.M."/>
            <person name="Goodisman M.A.D."/>
            <person name="Werren J.H."/>
            <person name="Vineis J.H."/>
            <person name="Bowen J.L."/>
            <person name="Friedrich M."/>
            <person name="Jones J."/>
            <person name="Robertson H.M."/>
            <person name="Feyereisen R."/>
            <person name="Mechler-Hickson A."/>
            <person name="Mathers N."/>
            <person name="Lee C.E."/>
            <person name="Colbourne J.K."/>
            <person name="Biales A."/>
            <person name="Johnston J.S."/>
            <person name="Wellborn G.A."/>
            <person name="Rosendale A.J."/>
            <person name="Cridge A.G."/>
            <person name="Munoz-Torres M.C."/>
            <person name="Bain P.A."/>
            <person name="Manny A.R."/>
            <person name="Major K.M."/>
            <person name="Lambert F.N."/>
            <person name="Vulpe C.D."/>
            <person name="Tuck P."/>
            <person name="Blalock B.J."/>
            <person name="Lin Y.Y."/>
            <person name="Smith M.E."/>
            <person name="Ochoa-Acuna H."/>
            <person name="Chen M.M."/>
            <person name="Childers C.P."/>
            <person name="Qu J."/>
            <person name="Dugan S."/>
            <person name="Lee S.L."/>
            <person name="Chao H."/>
            <person name="Dinh H."/>
            <person name="Han Y."/>
            <person name="Doddapaneni H."/>
            <person name="Worley K.C."/>
            <person name="Muzny D.M."/>
            <person name="Gibbs R.A."/>
            <person name="Richards S."/>
        </authorList>
    </citation>
    <scope>NUCLEOTIDE SEQUENCE</scope>
    <source>
        <strain evidence="4">HAZT.00-mixed</strain>
        <tissue evidence="4">Whole organism</tissue>
    </source>
</reference>
<feature type="domain" description="CCHC-type" evidence="3">
    <location>
        <begin position="154"/>
        <end position="171"/>
    </location>
</feature>
<dbReference type="Gene3D" id="1.10.340.70">
    <property type="match status" value="1"/>
</dbReference>
<keyword evidence="1" id="KW-0863">Zinc-finger</keyword>
<dbReference type="Proteomes" id="UP000711488">
    <property type="component" value="Unassembled WGS sequence"/>
</dbReference>
<dbReference type="SUPFAM" id="SSF57756">
    <property type="entry name" value="Retrovirus zinc finger-like domains"/>
    <property type="match status" value="1"/>
</dbReference>
<dbReference type="InterPro" id="IPR001878">
    <property type="entry name" value="Znf_CCHC"/>
</dbReference>
<dbReference type="Pfam" id="PF17921">
    <property type="entry name" value="Integrase_H2C2"/>
    <property type="match status" value="1"/>
</dbReference>
<dbReference type="PANTHER" id="PTHR46888:SF1">
    <property type="entry name" value="RIBONUCLEASE H"/>
    <property type="match status" value="1"/>
</dbReference>
<feature type="compositionally biased region" description="Basic residues" evidence="2">
    <location>
        <begin position="165"/>
        <end position="176"/>
    </location>
</feature>